<evidence type="ECO:0000256" key="2">
    <source>
        <dbReference type="SAM" id="MobiDB-lite"/>
    </source>
</evidence>
<reference evidence="3" key="1">
    <citation type="submission" date="2014-11" db="EMBL/GenBank/DDBJ databases">
        <authorList>
            <person name="Otto D Thomas"/>
            <person name="Naeem Raeece"/>
        </authorList>
    </citation>
    <scope>NUCLEOTIDE SEQUENCE</scope>
</reference>
<evidence type="ECO:0000256" key="1">
    <source>
        <dbReference type="SAM" id="Coils"/>
    </source>
</evidence>
<accession>A0A0G4FY54</accession>
<name>A0A0G4FY54_9ALVE</name>
<keyword evidence="1" id="KW-0175">Coiled coil</keyword>
<feature type="region of interest" description="Disordered" evidence="2">
    <location>
        <begin position="179"/>
        <end position="341"/>
    </location>
</feature>
<dbReference type="EMBL" id="CDMZ01000731">
    <property type="protein sequence ID" value="CEM20367.1"/>
    <property type="molecule type" value="Genomic_DNA"/>
</dbReference>
<evidence type="ECO:0000313" key="3">
    <source>
        <dbReference type="EMBL" id="CEM20367.1"/>
    </source>
</evidence>
<sequence length="341" mass="37627">MAQTCASCRRLEASLLRETEALNSKLREGDQTIAALRNEVRQLKDKKVRERAGEQTVMESQFKLLKRELEETKKELEDVRVYKAEYHKMENEFKVRIGGAMKRIRELRDERDETERTRAELSEEVFDLRSERGAIGVEVLKERQKALWVERILLEKLRSLASENKILQRRLEGLVDGGGGGEVSDSLPPPCAGAGAHAASDVEGAAEYVSGEKREGERGLREPSRKGKRESPSPSLQTTVSSSSRREPGGERAGEGEAGDDKGAGWDEGYEERPSKVQKGMVPLGLSPLADGGDEEEAAASQWKFLEDEEEGASQKSTAAVSPSPCMSFSFEEGGQSDGII</sequence>
<proteinExistence type="predicted"/>
<organism evidence="3">
    <name type="scientific">Chromera velia CCMP2878</name>
    <dbReference type="NCBI Taxonomy" id="1169474"/>
    <lineage>
        <taxon>Eukaryota</taxon>
        <taxon>Sar</taxon>
        <taxon>Alveolata</taxon>
        <taxon>Colpodellida</taxon>
        <taxon>Chromeraceae</taxon>
        <taxon>Chromera</taxon>
    </lineage>
</organism>
<feature type="coiled-coil region" evidence="1">
    <location>
        <begin position="26"/>
        <end position="131"/>
    </location>
</feature>
<dbReference type="VEuPathDB" id="CryptoDB:Cvel_19356"/>
<feature type="compositionally biased region" description="Polar residues" evidence="2">
    <location>
        <begin position="314"/>
        <end position="327"/>
    </location>
</feature>
<feature type="compositionally biased region" description="Basic and acidic residues" evidence="2">
    <location>
        <begin position="210"/>
        <end position="231"/>
    </location>
</feature>
<feature type="compositionally biased region" description="Low complexity" evidence="2">
    <location>
        <begin position="232"/>
        <end position="243"/>
    </location>
</feature>
<dbReference type="AlphaFoldDB" id="A0A0G4FY54"/>
<feature type="compositionally biased region" description="Basic and acidic residues" evidence="2">
    <location>
        <begin position="244"/>
        <end position="275"/>
    </location>
</feature>
<protein>
    <submittedName>
        <fullName evidence="3">Uncharacterized protein</fullName>
    </submittedName>
</protein>
<gene>
    <name evidence="3" type="ORF">Cvel_19356</name>
</gene>